<evidence type="ECO:0000313" key="2">
    <source>
        <dbReference type="EMBL" id="KRN05515.1"/>
    </source>
</evidence>
<feature type="transmembrane region" description="Helical" evidence="1">
    <location>
        <begin position="48"/>
        <end position="76"/>
    </location>
</feature>
<dbReference type="PATRIC" id="fig|1423806.3.peg.2110"/>
<evidence type="ECO:0008006" key="4">
    <source>
        <dbReference type="Google" id="ProtNLM"/>
    </source>
</evidence>
<comment type="caution">
    <text evidence="2">The sequence shown here is derived from an EMBL/GenBank/DDBJ whole genome shotgun (WGS) entry which is preliminary data.</text>
</comment>
<protein>
    <recommendedName>
        <fullName evidence="4">Conjugation protein</fullName>
    </recommendedName>
</protein>
<dbReference type="RefSeq" id="WP_034987080.1">
    <property type="nucleotide sequence ID" value="NZ_AYZF01000017.1"/>
</dbReference>
<dbReference type="Proteomes" id="UP000050961">
    <property type="component" value="Unassembled WGS sequence"/>
</dbReference>
<keyword evidence="1" id="KW-0472">Membrane</keyword>
<feature type="transmembrane region" description="Helical" evidence="1">
    <location>
        <begin position="20"/>
        <end position="41"/>
    </location>
</feature>
<proteinExistence type="predicted"/>
<dbReference type="OrthoDB" id="2299303at2"/>
<sequence>MKPFLLASELPSLRNVSDWVVTQGKYAITIIIVILLVKFIFRQELGRAIGIALLTGLTWFVISNSQTVFTAIGNIFKTIFGS</sequence>
<evidence type="ECO:0000313" key="3">
    <source>
        <dbReference type="Proteomes" id="UP000050961"/>
    </source>
</evidence>
<dbReference type="NCBIfam" id="NF040686">
    <property type="entry name" value="TcpD_dom"/>
    <property type="match status" value="1"/>
</dbReference>
<dbReference type="STRING" id="1423806.FD15_GL002071"/>
<gene>
    <name evidence="2" type="ORF">FD15_GL002071</name>
</gene>
<accession>A0A023CUP6</accession>
<dbReference type="InterPro" id="IPR049746">
    <property type="entry name" value="TcpD-like_C"/>
</dbReference>
<dbReference type="AlphaFoldDB" id="A0A023CUP6"/>
<keyword evidence="1" id="KW-1133">Transmembrane helix</keyword>
<dbReference type="EMBL" id="AYZF01000017">
    <property type="protein sequence ID" value="KRN05515.1"/>
    <property type="molecule type" value="Genomic_DNA"/>
</dbReference>
<reference evidence="2 3" key="1">
    <citation type="journal article" date="2015" name="Genome Announc.">
        <title>Expanding the biotechnology potential of lactobacilli through comparative genomics of 213 strains and associated genera.</title>
        <authorList>
            <person name="Sun Z."/>
            <person name="Harris H.M."/>
            <person name="McCann A."/>
            <person name="Guo C."/>
            <person name="Argimon S."/>
            <person name="Zhang W."/>
            <person name="Yang X."/>
            <person name="Jeffery I.B."/>
            <person name="Cooney J.C."/>
            <person name="Kagawa T.F."/>
            <person name="Liu W."/>
            <person name="Song Y."/>
            <person name="Salvetti E."/>
            <person name="Wrobel A."/>
            <person name="Rasinkangas P."/>
            <person name="Parkhill J."/>
            <person name="Rea M.C."/>
            <person name="O'Sullivan O."/>
            <person name="Ritari J."/>
            <person name="Douillard F.P."/>
            <person name="Paul Ross R."/>
            <person name="Yang R."/>
            <person name="Briner A.E."/>
            <person name="Felis G.E."/>
            <person name="de Vos W.M."/>
            <person name="Barrangou R."/>
            <person name="Klaenhammer T.R."/>
            <person name="Caufield P.W."/>
            <person name="Cui Y."/>
            <person name="Zhang H."/>
            <person name="O'Toole P.W."/>
        </authorList>
    </citation>
    <scope>NUCLEOTIDE SEQUENCE [LARGE SCALE GENOMIC DNA]</scope>
    <source>
        <strain evidence="2 3">DSM 21376</strain>
    </source>
</reference>
<organism evidence="2 3">
    <name type="scientific">Liquorilactobacillus sucicola DSM 21376 = JCM 15457</name>
    <dbReference type="NCBI Taxonomy" id="1423806"/>
    <lineage>
        <taxon>Bacteria</taxon>
        <taxon>Bacillati</taxon>
        <taxon>Bacillota</taxon>
        <taxon>Bacilli</taxon>
        <taxon>Lactobacillales</taxon>
        <taxon>Lactobacillaceae</taxon>
        <taxon>Liquorilactobacillus</taxon>
    </lineage>
</organism>
<keyword evidence="3" id="KW-1185">Reference proteome</keyword>
<name>A0A023CUP6_9LACO</name>
<keyword evidence="1" id="KW-0812">Transmembrane</keyword>
<evidence type="ECO:0000256" key="1">
    <source>
        <dbReference type="SAM" id="Phobius"/>
    </source>
</evidence>